<evidence type="ECO:0000313" key="4">
    <source>
        <dbReference type="Proteomes" id="UP001565368"/>
    </source>
</evidence>
<organism evidence="3 4">
    <name type="scientific">Vanrija albida</name>
    <dbReference type="NCBI Taxonomy" id="181172"/>
    <lineage>
        <taxon>Eukaryota</taxon>
        <taxon>Fungi</taxon>
        <taxon>Dikarya</taxon>
        <taxon>Basidiomycota</taxon>
        <taxon>Agaricomycotina</taxon>
        <taxon>Tremellomycetes</taxon>
        <taxon>Trichosporonales</taxon>
        <taxon>Trichosporonaceae</taxon>
        <taxon>Vanrija</taxon>
    </lineage>
</organism>
<evidence type="ECO:0000313" key="3">
    <source>
        <dbReference type="EMBL" id="KAL1410114.1"/>
    </source>
</evidence>
<dbReference type="GeneID" id="95985160"/>
<dbReference type="Proteomes" id="UP001565368">
    <property type="component" value="Unassembled WGS sequence"/>
</dbReference>
<dbReference type="InterPro" id="IPR013248">
    <property type="entry name" value="Psh3/Shr3"/>
</dbReference>
<dbReference type="SMART" id="SM00786">
    <property type="entry name" value="SHR3_chaperone"/>
    <property type="match status" value="1"/>
</dbReference>
<reference evidence="3 4" key="1">
    <citation type="submission" date="2023-08" db="EMBL/GenBank/DDBJ databases">
        <title>Annotated Genome Sequence of Vanrija albida AlHP1.</title>
        <authorList>
            <person name="Herzog R."/>
        </authorList>
    </citation>
    <scope>NUCLEOTIDE SEQUENCE [LARGE SCALE GENOMIC DNA]</scope>
    <source>
        <strain evidence="3 4">AlHP1</strain>
    </source>
</reference>
<keyword evidence="2" id="KW-0812">Transmembrane</keyword>
<keyword evidence="4" id="KW-1185">Reference proteome</keyword>
<name>A0ABR3Q5V5_9TREE</name>
<protein>
    <recommendedName>
        <fullName evidence="5">ER membrane protein SH3</fullName>
    </recommendedName>
</protein>
<dbReference type="RefSeq" id="XP_069210058.1">
    <property type="nucleotide sequence ID" value="XM_069352640.1"/>
</dbReference>
<sequence length="237" mass="25368">MVWRTTVVTCTTCFLLGTTFTHWIADHNVLWRSPVTPAALEQSIRYYALLGHGPDGLGWVYIAVGVAALLAAGGKLVSGWRGKGGEVLFDGASLLLVASITYNQVTELYPTLVSFPYPLPEGLTEHDTFPVLAAAVRDLANDNIITSVMLTGVMLLQAGRYYSSRGGSSFPRSAETSRASSPSSSPAAEPVALSDRLATPFRELTEAEALELQGSGSEADPKPARRTRPARASTRKK</sequence>
<keyword evidence="2" id="KW-1133">Transmembrane helix</keyword>
<feature type="region of interest" description="Disordered" evidence="1">
    <location>
        <begin position="166"/>
        <end position="237"/>
    </location>
</feature>
<evidence type="ECO:0000256" key="2">
    <source>
        <dbReference type="SAM" id="Phobius"/>
    </source>
</evidence>
<gene>
    <name evidence="3" type="ORF">Q8F55_004117</name>
</gene>
<evidence type="ECO:0008006" key="5">
    <source>
        <dbReference type="Google" id="ProtNLM"/>
    </source>
</evidence>
<accession>A0ABR3Q5V5</accession>
<comment type="caution">
    <text evidence="3">The sequence shown here is derived from an EMBL/GenBank/DDBJ whole genome shotgun (WGS) entry which is preliminary data.</text>
</comment>
<feature type="transmembrane region" description="Helical" evidence="2">
    <location>
        <begin position="59"/>
        <end position="80"/>
    </location>
</feature>
<dbReference type="Pfam" id="PF08229">
    <property type="entry name" value="SHR3_chaperone"/>
    <property type="match status" value="1"/>
</dbReference>
<feature type="compositionally biased region" description="Basic residues" evidence="1">
    <location>
        <begin position="224"/>
        <end position="237"/>
    </location>
</feature>
<dbReference type="PANTHER" id="PTHR28228">
    <property type="entry name" value="SECRETORY COMPONENT PROTEIN SHR3"/>
    <property type="match status" value="1"/>
</dbReference>
<dbReference type="EMBL" id="JBBXJM010000003">
    <property type="protein sequence ID" value="KAL1410114.1"/>
    <property type="molecule type" value="Genomic_DNA"/>
</dbReference>
<proteinExistence type="predicted"/>
<dbReference type="PANTHER" id="PTHR28228:SF1">
    <property type="entry name" value="SECRETORY COMPONENT PROTEIN SHR3"/>
    <property type="match status" value="1"/>
</dbReference>
<keyword evidence="2" id="KW-0472">Membrane</keyword>
<evidence type="ECO:0000256" key="1">
    <source>
        <dbReference type="SAM" id="MobiDB-lite"/>
    </source>
</evidence>
<feature type="compositionally biased region" description="Low complexity" evidence="1">
    <location>
        <begin position="166"/>
        <end position="190"/>
    </location>
</feature>